<sequence length="98" mass="11067">MESCIDRQVALQRLLSLCQGTEYNKYQQASNKVEMADHFLINMRGDEASEAGWTKKADDGGRQASRLPCSKLRRLQPLFVICLLRSPSGPSCKKFTDE</sequence>
<dbReference type="EMBL" id="BDGG01000010">
    <property type="protein sequence ID" value="GAV04139.1"/>
    <property type="molecule type" value="Genomic_DNA"/>
</dbReference>
<accession>A0A1D1VZU4</accession>
<dbReference type="Proteomes" id="UP000186922">
    <property type="component" value="Unassembled WGS sequence"/>
</dbReference>
<proteinExistence type="predicted"/>
<comment type="caution">
    <text evidence="1">The sequence shown here is derived from an EMBL/GenBank/DDBJ whole genome shotgun (WGS) entry which is preliminary data.</text>
</comment>
<keyword evidence="2" id="KW-1185">Reference proteome</keyword>
<reference evidence="1 2" key="1">
    <citation type="journal article" date="2016" name="Nat. Commun.">
        <title>Extremotolerant tardigrade genome and improved radiotolerance of human cultured cells by tardigrade-unique protein.</title>
        <authorList>
            <person name="Hashimoto T."/>
            <person name="Horikawa D.D."/>
            <person name="Saito Y."/>
            <person name="Kuwahara H."/>
            <person name="Kozuka-Hata H."/>
            <person name="Shin-I T."/>
            <person name="Minakuchi Y."/>
            <person name="Ohishi K."/>
            <person name="Motoyama A."/>
            <person name="Aizu T."/>
            <person name="Enomoto A."/>
            <person name="Kondo K."/>
            <person name="Tanaka S."/>
            <person name="Hara Y."/>
            <person name="Koshikawa S."/>
            <person name="Sagara H."/>
            <person name="Miura T."/>
            <person name="Yokobori S."/>
            <person name="Miyagawa K."/>
            <person name="Suzuki Y."/>
            <person name="Kubo T."/>
            <person name="Oyama M."/>
            <person name="Kohara Y."/>
            <person name="Fujiyama A."/>
            <person name="Arakawa K."/>
            <person name="Katayama T."/>
            <person name="Toyoda A."/>
            <person name="Kunieda T."/>
        </authorList>
    </citation>
    <scope>NUCLEOTIDE SEQUENCE [LARGE SCALE GENOMIC DNA]</scope>
    <source>
        <strain evidence="1 2">YOKOZUNA-1</strain>
    </source>
</reference>
<evidence type="ECO:0000313" key="1">
    <source>
        <dbReference type="EMBL" id="GAV04139.1"/>
    </source>
</evidence>
<organism evidence="1 2">
    <name type="scientific">Ramazzottius varieornatus</name>
    <name type="common">Water bear</name>
    <name type="synonym">Tardigrade</name>
    <dbReference type="NCBI Taxonomy" id="947166"/>
    <lineage>
        <taxon>Eukaryota</taxon>
        <taxon>Metazoa</taxon>
        <taxon>Ecdysozoa</taxon>
        <taxon>Tardigrada</taxon>
        <taxon>Eutardigrada</taxon>
        <taxon>Parachela</taxon>
        <taxon>Hypsibioidea</taxon>
        <taxon>Ramazzottiidae</taxon>
        <taxon>Ramazzottius</taxon>
    </lineage>
</organism>
<protein>
    <submittedName>
        <fullName evidence="1">Uncharacterized protein</fullName>
    </submittedName>
</protein>
<evidence type="ECO:0000313" key="2">
    <source>
        <dbReference type="Proteomes" id="UP000186922"/>
    </source>
</evidence>
<name>A0A1D1VZU4_RAMVA</name>
<dbReference type="AlphaFoldDB" id="A0A1D1VZU4"/>
<gene>
    <name evidence="1" type="primary">RvY_14463-1</name>
    <name evidence="1" type="synonym">RvY_14463.1</name>
    <name evidence="1" type="ORF">RvY_14463</name>
</gene>